<reference evidence="6 7" key="1">
    <citation type="submission" date="2014-02" db="EMBL/GenBank/DDBJ databases">
        <title>The Genome Sequence of Trichophyton interdigitale MR816.</title>
        <authorList>
            <consortium name="The Broad Institute Genomics Platform"/>
            <person name="Cuomo C.A."/>
            <person name="White T.C."/>
            <person name="Graser Y."/>
            <person name="Martinez-Rossi N."/>
            <person name="Heitman J."/>
            <person name="Young S.K."/>
            <person name="Zeng Q."/>
            <person name="Gargeya S."/>
            <person name="Abouelleil A."/>
            <person name="Alvarado L."/>
            <person name="Chapman S.B."/>
            <person name="Gainer-Dewar J."/>
            <person name="Goldberg J."/>
            <person name="Griggs A."/>
            <person name="Gujja S."/>
            <person name="Hansen M."/>
            <person name="Howarth C."/>
            <person name="Imamovic A."/>
            <person name="Larimer J."/>
            <person name="Martinez D."/>
            <person name="Murphy C."/>
            <person name="Pearson M.D."/>
            <person name="Persinoti G."/>
            <person name="Poon T."/>
            <person name="Priest M."/>
            <person name="Roberts A.D."/>
            <person name="Saif S."/>
            <person name="Shea T.D."/>
            <person name="Sykes S.N."/>
            <person name="Wortman J."/>
            <person name="Nusbaum C."/>
            <person name="Birren B."/>
        </authorList>
    </citation>
    <scope>NUCLEOTIDE SEQUENCE [LARGE SCALE GENOMIC DNA]</scope>
    <source>
        <strain evidence="6 7">MR816</strain>
    </source>
</reference>
<dbReference type="GO" id="GO:0051028">
    <property type="term" value="P:mRNA transport"/>
    <property type="evidence" value="ECO:0007669"/>
    <property type="project" value="UniProtKB-UniRule"/>
</dbReference>
<keyword evidence="1 3" id="KW-0963">Cytoplasm</keyword>
<comment type="subcellular location">
    <subcellularLocation>
        <location evidence="3">Cytoplasm</location>
    </subcellularLocation>
    <subcellularLocation>
        <location evidence="3">Nucleus</location>
    </subcellularLocation>
</comment>
<feature type="region of interest" description="Disordered" evidence="4">
    <location>
        <begin position="1"/>
        <end position="21"/>
    </location>
</feature>
<dbReference type="CDD" id="cd00780">
    <property type="entry name" value="NTF2"/>
    <property type="match status" value="1"/>
</dbReference>
<protein>
    <recommendedName>
        <fullName evidence="3">NTF2-related export protein</fullName>
    </recommendedName>
</protein>
<comment type="function">
    <text evidence="3">Has a role in nuclear-cytoplasmic transport of proteins and mRNAs.</text>
</comment>
<evidence type="ECO:0000313" key="7">
    <source>
        <dbReference type="Proteomes" id="UP000024533"/>
    </source>
</evidence>
<keyword evidence="3" id="KW-0653">Protein transport</keyword>
<dbReference type="EMBL" id="AOKY01000343">
    <property type="protein sequence ID" value="KDB22653.1"/>
    <property type="molecule type" value="Genomic_DNA"/>
</dbReference>
<keyword evidence="3" id="KW-0813">Transport</keyword>
<dbReference type="Proteomes" id="UP000024533">
    <property type="component" value="Unassembled WGS sequence"/>
</dbReference>
<accession>A0A059J4Q9</accession>
<dbReference type="InterPro" id="IPR002075">
    <property type="entry name" value="NTF2_dom"/>
</dbReference>
<dbReference type="Pfam" id="PF02136">
    <property type="entry name" value="NTF2"/>
    <property type="match status" value="1"/>
</dbReference>
<dbReference type="PANTHER" id="PTHR12612">
    <property type="entry name" value="NUCLEAR TRANSPORT FACTOR 2"/>
    <property type="match status" value="1"/>
</dbReference>
<keyword evidence="7" id="KW-1185">Reference proteome</keyword>
<dbReference type="InterPro" id="IPR018222">
    <property type="entry name" value="Nuclear_transport_factor_2_euk"/>
</dbReference>
<dbReference type="FunFam" id="3.10.450.50:FF:000005">
    <property type="entry name" value="Nuclear transport factor 2"/>
    <property type="match status" value="1"/>
</dbReference>
<dbReference type="GO" id="GO:0005635">
    <property type="term" value="C:nuclear envelope"/>
    <property type="evidence" value="ECO:0007669"/>
    <property type="project" value="UniProtKB-ARBA"/>
</dbReference>
<name>A0A059J4Q9_TRIIM</name>
<dbReference type="InterPro" id="IPR032710">
    <property type="entry name" value="NTF2-like_dom_sf"/>
</dbReference>
<dbReference type="OrthoDB" id="6507044at2759"/>
<comment type="function">
    <text evidence="2">Facilitates protein transport into the nucleus. Could be part of a multicomponent system of cytosolic factors that assemble at the pore complex during nuclear import.</text>
</comment>
<dbReference type="AlphaFoldDB" id="A0A059J4Q9"/>
<evidence type="ECO:0000313" key="6">
    <source>
        <dbReference type="EMBL" id="KDB22653.1"/>
    </source>
</evidence>
<organism evidence="6 7">
    <name type="scientific">Trichophyton interdigitale (strain MR816)</name>
    <dbReference type="NCBI Taxonomy" id="1215338"/>
    <lineage>
        <taxon>Eukaryota</taxon>
        <taxon>Fungi</taxon>
        <taxon>Dikarya</taxon>
        <taxon>Ascomycota</taxon>
        <taxon>Pezizomycotina</taxon>
        <taxon>Eurotiomycetes</taxon>
        <taxon>Eurotiomycetidae</taxon>
        <taxon>Onygenales</taxon>
        <taxon>Arthrodermataceae</taxon>
        <taxon>Trichophyton</taxon>
    </lineage>
</organism>
<dbReference type="GO" id="GO:0005737">
    <property type="term" value="C:cytoplasm"/>
    <property type="evidence" value="ECO:0007669"/>
    <property type="project" value="UniProtKB-SubCell"/>
</dbReference>
<sequence length="142" mass="15835">MANETPDAKQPERRRVPNSNRIHGTEQFVEFYYKTFDENRSNLGSLYRDQSMLTFETTSIQGAAAILEKLTTLPFQKVAHQVATLDAQPSNENGGIMVMVTGALLVDDSPAPMNYSQSFQLLPDGAGSYFVFNDVFRLVYGS</sequence>
<dbReference type="GO" id="GO:0006606">
    <property type="term" value="P:protein import into nucleus"/>
    <property type="evidence" value="ECO:0007669"/>
    <property type="project" value="UniProtKB-ARBA"/>
</dbReference>
<feature type="domain" description="NTF2" evidence="5">
    <location>
        <begin position="24"/>
        <end position="138"/>
    </location>
</feature>
<dbReference type="HOGENOM" id="CLU_131642_0_0_1"/>
<evidence type="ECO:0000256" key="3">
    <source>
        <dbReference type="RuleBase" id="RU369002"/>
    </source>
</evidence>
<evidence type="ECO:0000256" key="2">
    <source>
        <dbReference type="ARBA" id="ARBA00053082"/>
    </source>
</evidence>
<dbReference type="SUPFAM" id="SSF54427">
    <property type="entry name" value="NTF2-like"/>
    <property type="match status" value="1"/>
</dbReference>
<evidence type="ECO:0000256" key="1">
    <source>
        <dbReference type="ARBA" id="ARBA00022490"/>
    </source>
</evidence>
<evidence type="ECO:0000259" key="5">
    <source>
        <dbReference type="PROSITE" id="PS50177"/>
    </source>
</evidence>
<proteinExistence type="predicted"/>
<dbReference type="InterPro" id="IPR045875">
    <property type="entry name" value="NTF2"/>
</dbReference>
<dbReference type="PROSITE" id="PS50177">
    <property type="entry name" value="NTF2_DOMAIN"/>
    <property type="match status" value="1"/>
</dbReference>
<dbReference type="Gene3D" id="3.10.450.50">
    <property type="match status" value="1"/>
</dbReference>
<dbReference type="OMA" id="QFVEYYY"/>
<evidence type="ECO:0000256" key="4">
    <source>
        <dbReference type="SAM" id="MobiDB-lite"/>
    </source>
</evidence>
<keyword evidence="3" id="KW-0539">Nucleus</keyword>
<feature type="compositionally biased region" description="Basic and acidic residues" evidence="4">
    <location>
        <begin position="1"/>
        <end position="15"/>
    </location>
</feature>
<comment type="caution">
    <text evidence="6">The sequence shown here is derived from an EMBL/GenBank/DDBJ whole genome shotgun (WGS) entry which is preliminary data.</text>
</comment>
<dbReference type="STRING" id="1215338.A0A059J4Q9"/>
<gene>
    <name evidence="6" type="ORF">H109_05452</name>
</gene>